<evidence type="ECO:0000313" key="13">
    <source>
        <dbReference type="Proteomes" id="UP000194632"/>
    </source>
</evidence>
<dbReference type="PANTHER" id="PTHR12468:SF2">
    <property type="entry name" value="GPI MANNOSYLTRANSFERASE 2"/>
    <property type="match status" value="1"/>
</dbReference>
<feature type="transmembrane region" description="Helical" evidence="11">
    <location>
        <begin position="288"/>
        <end position="311"/>
    </location>
</feature>
<feature type="compositionally biased region" description="Gly residues" evidence="10">
    <location>
        <begin position="10"/>
        <end position="28"/>
    </location>
</feature>
<evidence type="ECO:0000313" key="12">
    <source>
        <dbReference type="EMBL" id="OUC81021.1"/>
    </source>
</evidence>
<dbReference type="OrthoDB" id="151635at2"/>
<sequence>MASPTDVGDSGSGADGRTGRRSGAGGASSGRAPVVVGEAGRRLRSITTAFFGPLSSSPAGLRRHRWWLDALLVFLVIRAVGILVLARFADLRGTTLGDSLAVWDGQWMIAIATHGYDGVPYALTDARGLHTVDTAYAFFPGYPYLVGLIAKLPGLSPFGAAITVNLFLGCVAAVGAARLGMVCARLMARRSPVGPAPERGTGLFLVVLFAATPMSIVLNMAYTEALFCALAVWALVAVLEKRWLLAGLVAAICGLCRPTAAVLIGVVMLAAVVFLWQARGTAVPRAARVRALVAIVISPLGYLAYLCVVWVHTGSPTGWFRIQTEGWDTRFDWGVAAFGFVNEMLVHSAEIAPVATAWIVLSTLAMLCVAVWSRMPWPVLLYGSLLVAQIVLSSGLMMSRPRLLLPAFVLLIPLAMALARMRPVVAGMIVVPVVVGSSWFGAHMLTVFPHAM</sequence>
<reference evidence="12 13" key="1">
    <citation type="submission" date="2017-05" db="EMBL/GenBank/DDBJ databases">
        <title>Biotechnological potential of actinobacteria isolated from South African environments.</title>
        <authorList>
            <person name="Le Roes-Hill M."/>
            <person name="Prins A."/>
            <person name="Durrell K.A."/>
        </authorList>
    </citation>
    <scope>NUCLEOTIDE SEQUENCE [LARGE SCALE GENOMIC DNA]</scope>
    <source>
        <strain evidence="12">BS2</strain>
    </source>
</reference>
<feature type="transmembrane region" description="Helical" evidence="11">
    <location>
        <begin position="403"/>
        <end position="419"/>
    </location>
</feature>
<comment type="subcellular location">
    <subcellularLocation>
        <location evidence="1">Endoplasmic reticulum membrane</location>
        <topology evidence="1">Multi-pass membrane protein</topology>
    </subcellularLocation>
</comment>
<proteinExistence type="predicted"/>
<evidence type="ECO:0000256" key="4">
    <source>
        <dbReference type="ARBA" id="ARBA00022676"/>
    </source>
</evidence>
<keyword evidence="4" id="KW-0328">Glycosyltransferase</keyword>
<evidence type="ECO:0000256" key="6">
    <source>
        <dbReference type="ARBA" id="ARBA00022692"/>
    </source>
</evidence>
<keyword evidence="8 11" id="KW-1133">Transmembrane helix</keyword>
<evidence type="ECO:0000256" key="11">
    <source>
        <dbReference type="SAM" id="Phobius"/>
    </source>
</evidence>
<evidence type="ECO:0000256" key="8">
    <source>
        <dbReference type="ARBA" id="ARBA00022989"/>
    </source>
</evidence>
<evidence type="ECO:0000256" key="2">
    <source>
        <dbReference type="ARBA" id="ARBA00004687"/>
    </source>
</evidence>
<feature type="region of interest" description="Disordered" evidence="10">
    <location>
        <begin position="1"/>
        <end position="32"/>
    </location>
</feature>
<evidence type="ECO:0000256" key="3">
    <source>
        <dbReference type="ARBA" id="ARBA00022502"/>
    </source>
</evidence>
<dbReference type="EMBL" id="NGFO01000001">
    <property type="protein sequence ID" value="OUC81021.1"/>
    <property type="molecule type" value="Genomic_DNA"/>
</dbReference>
<evidence type="ECO:0000256" key="9">
    <source>
        <dbReference type="ARBA" id="ARBA00023136"/>
    </source>
</evidence>
<feature type="transmembrane region" description="Helical" evidence="11">
    <location>
        <begin position="426"/>
        <end position="448"/>
    </location>
</feature>
<evidence type="ECO:0000256" key="5">
    <source>
        <dbReference type="ARBA" id="ARBA00022679"/>
    </source>
</evidence>
<organism evidence="12 13">
    <name type="scientific">Gordonia lacunae</name>
    <dbReference type="NCBI Taxonomy" id="417102"/>
    <lineage>
        <taxon>Bacteria</taxon>
        <taxon>Bacillati</taxon>
        <taxon>Actinomycetota</taxon>
        <taxon>Actinomycetes</taxon>
        <taxon>Mycobacteriales</taxon>
        <taxon>Gordoniaceae</taxon>
        <taxon>Gordonia</taxon>
    </lineage>
</organism>
<keyword evidence="7" id="KW-0256">Endoplasmic reticulum</keyword>
<dbReference type="GO" id="GO:0006506">
    <property type="term" value="P:GPI anchor biosynthetic process"/>
    <property type="evidence" value="ECO:0007669"/>
    <property type="project" value="UniProtKB-UniPathway"/>
</dbReference>
<evidence type="ECO:0000256" key="7">
    <source>
        <dbReference type="ARBA" id="ARBA00022824"/>
    </source>
</evidence>
<dbReference type="Proteomes" id="UP000194632">
    <property type="component" value="Unassembled WGS sequence"/>
</dbReference>
<dbReference type="UniPathway" id="UPA00196"/>
<dbReference type="GO" id="GO:0016020">
    <property type="term" value="C:membrane"/>
    <property type="evidence" value="ECO:0007669"/>
    <property type="project" value="GOC"/>
</dbReference>
<dbReference type="GO" id="GO:0004376">
    <property type="term" value="F:GPI mannosyltransferase activity"/>
    <property type="evidence" value="ECO:0007669"/>
    <property type="project" value="InterPro"/>
</dbReference>
<comment type="caution">
    <text evidence="12">The sequence shown here is derived from an EMBL/GenBank/DDBJ whole genome shotgun (WGS) entry which is preliminary data.</text>
</comment>
<feature type="transmembrane region" description="Helical" evidence="11">
    <location>
        <begin position="66"/>
        <end position="89"/>
    </location>
</feature>
<evidence type="ECO:0000256" key="10">
    <source>
        <dbReference type="SAM" id="MobiDB-lite"/>
    </source>
</evidence>
<keyword evidence="9 11" id="KW-0472">Membrane</keyword>
<name>A0A2C9ZJV0_9ACTN</name>
<dbReference type="RefSeq" id="WP_086533528.1">
    <property type="nucleotide sequence ID" value="NZ_NGFO01000001.1"/>
</dbReference>
<feature type="transmembrane region" description="Helical" evidence="11">
    <location>
        <begin position="379"/>
        <end position="397"/>
    </location>
</feature>
<dbReference type="AlphaFoldDB" id="A0A2C9ZJV0"/>
<dbReference type="PANTHER" id="PTHR12468">
    <property type="entry name" value="GPI MANNOSYLTRANSFERASE 2"/>
    <property type="match status" value="1"/>
</dbReference>
<dbReference type="InterPro" id="IPR007315">
    <property type="entry name" value="PIG-V/Gpi18"/>
</dbReference>
<comment type="pathway">
    <text evidence="2">Glycolipid biosynthesis; glycosylphosphatidylinositol-anchor biosynthesis.</text>
</comment>
<accession>A0A2C9ZJV0</accession>
<keyword evidence="6 11" id="KW-0812">Transmembrane</keyword>
<gene>
    <name evidence="12" type="ORF">CA982_01355</name>
</gene>
<feature type="transmembrane region" description="Helical" evidence="11">
    <location>
        <begin position="158"/>
        <end position="181"/>
    </location>
</feature>
<feature type="transmembrane region" description="Helical" evidence="11">
    <location>
        <begin position="351"/>
        <end position="372"/>
    </location>
</feature>
<dbReference type="Pfam" id="PF04188">
    <property type="entry name" value="Mannosyl_trans2"/>
    <property type="match status" value="1"/>
</dbReference>
<keyword evidence="5" id="KW-0808">Transferase</keyword>
<keyword evidence="3" id="KW-0337">GPI-anchor biosynthesis</keyword>
<evidence type="ECO:0008006" key="14">
    <source>
        <dbReference type="Google" id="ProtNLM"/>
    </source>
</evidence>
<keyword evidence="13" id="KW-1185">Reference proteome</keyword>
<evidence type="ECO:0000256" key="1">
    <source>
        <dbReference type="ARBA" id="ARBA00004477"/>
    </source>
</evidence>
<dbReference type="STRING" id="417102.CA982_01355"/>
<protein>
    <recommendedName>
        <fullName evidence="14">Glycosyltransferase RgtA/B/C/D-like domain-containing protein</fullName>
    </recommendedName>
</protein>
<feature type="transmembrane region" description="Helical" evidence="11">
    <location>
        <begin position="243"/>
        <end position="276"/>
    </location>
</feature>
<dbReference type="GO" id="GO:0000009">
    <property type="term" value="F:alpha-1,6-mannosyltransferase activity"/>
    <property type="evidence" value="ECO:0007669"/>
    <property type="project" value="InterPro"/>
</dbReference>
<feature type="transmembrane region" description="Helical" evidence="11">
    <location>
        <begin position="202"/>
        <end position="223"/>
    </location>
</feature>